<feature type="compositionally biased region" description="Polar residues" evidence="1">
    <location>
        <begin position="216"/>
        <end position="233"/>
    </location>
</feature>
<dbReference type="AlphaFoldDB" id="A0A6J1WHX5"/>
<feature type="region of interest" description="Disordered" evidence="1">
    <location>
        <begin position="577"/>
        <end position="612"/>
    </location>
</feature>
<dbReference type="RefSeq" id="XP_026753949.2">
    <property type="nucleotide sequence ID" value="XM_026898148.3"/>
</dbReference>
<evidence type="ECO:0000256" key="1">
    <source>
        <dbReference type="SAM" id="MobiDB-lite"/>
    </source>
</evidence>
<reference evidence="3" key="1">
    <citation type="submission" date="2025-08" db="UniProtKB">
        <authorList>
            <consortium name="RefSeq"/>
        </authorList>
    </citation>
    <scope>IDENTIFICATION</scope>
    <source>
        <tissue evidence="3">Whole larvae</tissue>
    </source>
</reference>
<proteinExistence type="predicted"/>
<evidence type="ECO:0000313" key="2">
    <source>
        <dbReference type="Proteomes" id="UP001652740"/>
    </source>
</evidence>
<feature type="region of interest" description="Disordered" evidence="1">
    <location>
        <begin position="332"/>
        <end position="351"/>
    </location>
</feature>
<keyword evidence="2" id="KW-1185">Reference proteome</keyword>
<sequence>MKPSPEVCCIICQLVFCCSKCRWNHEKIAHNLLFDCSICRGSRFLCKPNELEEFFLCHLCKEHLPLQCKKCNKIFNKMEDFLNIDECITISELLNLEQNVSKYQSSFDVDKKFDSLYEKTRNNNECDNFEGIISLNKSSKTAVITPIIRKKHLVDYECSESESEDPKNESEGTPYPKLVPKTPRLKRQRAATPHTKKVLTLLRQNVVEEYDETSENVDYNGSASTNKTTPSRNENIDIISEPQKEMTTPTSHLQPNILKLVQTVTTSTPTHPVSNGWSIFPEQGADSPLSEIETADSPAQSITNEPSKTETDSVPPKLKSIIVTGSRIRIGSQDSSEKHVTFQESTNNTEISSAKTKKVQFAEDTVFEPQPKINRVYRKPKRMLTPGPQKPKFCHNPRFQALINRFENKGITYARTPVQPTKEKPLESTPPVGDHTNMLARAINFKEDSPVVDQDNLSKESNELFKTCHDSPVQTNINNAITTLTANIACTLQNCLTTALKTNEDETEIQFKFVITKKKVSVKRIVDDVDGVVERSSEIERNSSPNKENIWSTVAKAVKNVFWGDQGSNLAVTTPHMSCVSNTSSSSSTSKRKCDEMSDPEQSPLNHKRHKYDGKIRCRPPLRRSKTWGVSTLRSSQSAEQHSLLKEISTCNDDVMNQSF</sequence>
<feature type="compositionally biased region" description="Basic residues" evidence="1">
    <location>
        <begin position="183"/>
        <end position="194"/>
    </location>
</feature>
<organism evidence="2 3">
    <name type="scientific">Galleria mellonella</name>
    <name type="common">Greater wax moth</name>
    <dbReference type="NCBI Taxonomy" id="7137"/>
    <lineage>
        <taxon>Eukaryota</taxon>
        <taxon>Metazoa</taxon>
        <taxon>Ecdysozoa</taxon>
        <taxon>Arthropoda</taxon>
        <taxon>Hexapoda</taxon>
        <taxon>Insecta</taxon>
        <taxon>Pterygota</taxon>
        <taxon>Neoptera</taxon>
        <taxon>Endopterygota</taxon>
        <taxon>Lepidoptera</taxon>
        <taxon>Glossata</taxon>
        <taxon>Ditrysia</taxon>
        <taxon>Pyraloidea</taxon>
        <taxon>Pyralidae</taxon>
        <taxon>Galleriinae</taxon>
        <taxon>Galleria</taxon>
    </lineage>
</organism>
<gene>
    <name evidence="3" type="primary">LOC113514153</name>
</gene>
<dbReference type="InParanoid" id="A0A6J1WHX5"/>
<protein>
    <submittedName>
        <fullName evidence="3">Uncharacterized protein LOC113514153 isoform X1</fullName>
    </submittedName>
</protein>
<dbReference type="Proteomes" id="UP001652740">
    <property type="component" value="Unplaced"/>
</dbReference>
<feature type="region of interest" description="Disordered" evidence="1">
    <location>
        <begin position="269"/>
        <end position="318"/>
    </location>
</feature>
<feature type="region of interest" description="Disordered" evidence="1">
    <location>
        <begin position="160"/>
        <end position="194"/>
    </location>
</feature>
<feature type="compositionally biased region" description="Polar residues" evidence="1">
    <location>
        <begin position="342"/>
        <end position="351"/>
    </location>
</feature>
<accession>A0A6J1WHX5</accession>
<name>A0A6J1WHX5_GALME</name>
<dbReference type="KEGG" id="gmw:113514153"/>
<dbReference type="GeneID" id="113514153"/>
<feature type="compositionally biased region" description="Polar residues" evidence="1">
    <location>
        <begin position="297"/>
        <end position="306"/>
    </location>
</feature>
<evidence type="ECO:0000313" key="3">
    <source>
        <dbReference type="RefSeq" id="XP_026753949.2"/>
    </source>
</evidence>
<feature type="region of interest" description="Disordered" evidence="1">
    <location>
        <begin position="211"/>
        <end position="234"/>
    </location>
</feature>